<dbReference type="RefSeq" id="WP_231319983.1">
    <property type="nucleotide sequence ID" value="NZ_CP088156.1"/>
</dbReference>
<protein>
    <recommendedName>
        <fullName evidence="4">Cysteine rich repeat protein</fullName>
    </recommendedName>
</protein>
<proteinExistence type="predicted"/>
<reference evidence="2" key="1">
    <citation type="journal article" date="2024" name="Antonie Van Leeuwenhoek">
        <title>Bradyrhizobium ontarionense sp. nov., a novel bacterial symbiont isolated from Aeschynomene indica (Indian jointvetch), harbours photosynthesis, nitrogen fixation and nitrous oxide (N2O) reductase genes.</title>
        <authorList>
            <person name="Bromfield E.S.P."/>
            <person name="Cloutier S."/>
        </authorList>
    </citation>
    <scope>NUCLEOTIDE SEQUENCE</scope>
    <source>
        <strain evidence="2">A19</strain>
    </source>
</reference>
<organism evidence="2 3">
    <name type="scientific">Bradyrhizobium ontarionense</name>
    <dbReference type="NCBI Taxonomy" id="2898149"/>
    <lineage>
        <taxon>Bacteria</taxon>
        <taxon>Pseudomonadati</taxon>
        <taxon>Pseudomonadota</taxon>
        <taxon>Alphaproteobacteria</taxon>
        <taxon>Hyphomicrobiales</taxon>
        <taxon>Nitrobacteraceae</taxon>
        <taxon>Bradyrhizobium</taxon>
    </lineage>
</organism>
<accession>A0ABY3R9C4</accession>
<feature type="chain" id="PRO_5046485957" description="Cysteine rich repeat protein" evidence="1">
    <location>
        <begin position="22"/>
        <end position="137"/>
    </location>
</feature>
<gene>
    <name evidence="2" type="ORF">LQG66_33050</name>
</gene>
<name>A0ABY3R9C4_9BRAD</name>
<keyword evidence="1" id="KW-0732">Signal</keyword>
<dbReference type="Proteomes" id="UP001431010">
    <property type="component" value="Chromosome"/>
</dbReference>
<evidence type="ECO:0008006" key="4">
    <source>
        <dbReference type="Google" id="ProtNLM"/>
    </source>
</evidence>
<feature type="signal peptide" evidence="1">
    <location>
        <begin position="1"/>
        <end position="21"/>
    </location>
</feature>
<keyword evidence="3" id="KW-1185">Reference proteome</keyword>
<evidence type="ECO:0000313" key="2">
    <source>
        <dbReference type="EMBL" id="UFZ03970.1"/>
    </source>
</evidence>
<sequence>MVRGNILIVVVALCVPSLATAQTMSFGESAGLIASSCGADIIANCRGVNLDSNRLKECLSRNQDVVSGQCKATYFKAFEAIQKRIAARVTVANACQREIVKLCGGSTKETSRSIPCLMTANGVSARCQQAMGEAGYR</sequence>
<dbReference type="EMBL" id="CP088156">
    <property type="protein sequence ID" value="UFZ03970.1"/>
    <property type="molecule type" value="Genomic_DNA"/>
</dbReference>
<evidence type="ECO:0000313" key="3">
    <source>
        <dbReference type="Proteomes" id="UP001431010"/>
    </source>
</evidence>
<evidence type="ECO:0000256" key="1">
    <source>
        <dbReference type="SAM" id="SignalP"/>
    </source>
</evidence>